<dbReference type="EMBL" id="CAFBIZ010000016">
    <property type="protein sequence ID" value="CAB4846529.1"/>
    <property type="molecule type" value="Genomic_DNA"/>
</dbReference>
<proteinExistence type="predicted"/>
<accession>A0A6J7BR47</accession>
<dbReference type="GO" id="GO:0016878">
    <property type="term" value="F:acid-thiol ligase activity"/>
    <property type="evidence" value="ECO:0007669"/>
    <property type="project" value="UniProtKB-ARBA"/>
</dbReference>
<gene>
    <name evidence="3" type="ORF">UFOPK3268_00237</name>
</gene>
<evidence type="ECO:0000259" key="2">
    <source>
        <dbReference type="Pfam" id="PF13193"/>
    </source>
</evidence>
<dbReference type="Gene3D" id="3.40.50.12780">
    <property type="entry name" value="N-terminal domain of ligase-like"/>
    <property type="match status" value="1"/>
</dbReference>
<dbReference type="InterPro" id="IPR025110">
    <property type="entry name" value="AMP-bd_C"/>
</dbReference>
<sequence length="399" mass="40576">MMGQSGAREVLLVAVEPGAAGVAQVNALLPDALAGRGPALGIAPAGTEAHAVRARTIVTRAPVDTDIAVVLGTSGSTGNAHGVMLDSAALLASARSTHDRLGGPGSWLLALPVTGIAGLQVLIRSLLAQVDPVVLASVGGAAPFEPRAFADAAWRLDPSLPGYTALVPAQAALLLDDPDGLAALQGFDAVLLGGARTAPHLLARLEAAHIAVVTTYGMTETCGGAFYDGIPLDGVTASLLDVDPTGLGRIVITGPTIARGYLADDEATAEAFVSGGHVTNDVGRLNGTRLTIEGRIDDIVQVGGTNVAVSAIEDLLATIVSEACVLATIDEAWGQRLTAYIVPRGDDGQRGDDNESLAALVLEHLGRAAVPRTWVRLGAIPYLPTGKPDRAALRDLAAT</sequence>
<dbReference type="InterPro" id="IPR000873">
    <property type="entry name" value="AMP-dep_synth/lig_dom"/>
</dbReference>
<dbReference type="InterPro" id="IPR050237">
    <property type="entry name" value="ATP-dep_AMP-bd_enzyme"/>
</dbReference>
<dbReference type="SUPFAM" id="SSF56801">
    <property type="entry name" value="Acetyl-CoA synthetase-like"/>
    <property type="match status" value="1"/>
</dbReference>
<dbReference type="Pfam" id="PF13193">
    <property type="entry name" value="AMP-binding_C"/>
    <property type="match status" value="1"/>
</dbReference>
<feature type="domain" description="AMP-binding enzyme C-terminal" evidence="2">
    <location>
        <begin position="319"/>
        <end position="387"/>
    </location>
</feature>
<reference evidence="3" key="1">
    <citation type="submission" date="2020-05" db="EMBL/GenBank/DDBJ databases">
        <authorList>
            <person name="Chiriac C."/>
            <person name="Salcher M."/>
            <person name="Ghai R."/>
            <person name="Kavagutti S V."/>
        </authorList>
    </citation>
    <scope>NUCLEOTIDE SEQUENCE</scope>
</reference>
<feature type="domain" description="AMP-dependent synthetase/ligase" evidence="1">
    <location>
        <begin position="58"/>
        <end position="262"/>
    </location>
</feature>
<dbReference type="InterPro" id="IPR045851">
    <property type="entry name" value="AMP-bd_C_sf"/>
</dbReference>
<dbReference type="PANTHER" id="PTHR43767">
    <property type="entry name" value="LONG-CHAIN-FATTY-ACID--COA LIGASE"/>
    <property type="match status" value="1"/>
</dbReference>
<dbReference type="InterPro" id="IPR042099">
    <property type="entry name" value="ANL_N_sf"/>
</dbReference>
<dbReference type="AlphaFoldDB" id="A0A6J7BR47"/>
<dbReference type="Gene3D" id="3.30.300.30">
    <property type="match status" value="1"/>
</dbReference>
<protein>
    <submittedName>
        <fullName evidence="3">Unannotated protein</fullName>
    </submittedName>
</protein>
<dbReference type="Pfam" id="PF00501">
    <property type="entry name" value="AMP-binding"/>
    <property type="match status" value="1"/>
</dbReference>
<organism evidence="3">
    <name type="scientific">freshwater metagenome</name>
    <dbReference type="NCBI Taxonomy" id="449393"/>
    <lineage>
        <taxon>unclassified sequences</taxon>
        <taxon>metagenomes</taxon>
        <taxon>ecological metagenomes</taxon>
    </lineage>
</organism>
<evidence type="ECO:0000313" key="3">
    <source>
        <dbReference type="EMBL" id="CAB4846529.1"/>
    </source>
</evidence>
<evidence type="ECO:0000259" key="1">
    <source>
        <dbReference type="Pfam" id="PF00501"/>
    </source>
</evidence>
<dbReference type="PANTHER" id="PTHR43767:SF1">
    <property type="entry name" value="NONRIBOSOMAL PEPTIDE SYNTHASE PES1 (EUROFUNG)-RELATED"/>
    <property type="match status" value="1"/>
</dbReference>
<name>A0A6J7BR47_9ZZZZ</name>